<dbReference type="PANTHER" id="PTHR32347">
    <property type="entry name" value="EFFLUX SYSTEM COMPONENT YKNX-RELATED"/>
    <property type="match status" value="1"/>
</dbReference>
<evidence type="ECO:0000256" key="1">
    <source>
        <dbReference type="ARBA" id="ARBA00004418"/>
    </source>
</evidence>
<protein>
    <submittedName>
        <fullName evidence="10">HlyD family secretion protein</fullName>
    </submittedName>
    <submittedName>
        <fullName evidence="11">Macrolide export protein MacA</fullName>
    </submittedName>
</protein>
<name>A0A4R3LCE6_9BURK</name>
<dbReference type="InterPro" id="IPR006143">
    <property type="entry name" value="RND_pump_MFP"/>
</dbReference>
<dbReference type="GO" id="GO:0016020">
    <property type="term" value="C:membrane"/>
    <property type="evidence" value="ECO:0007669"/>
    <property type="project" value="InterPro"/>
</dbReference>
<dbReference type="PRINTS" id="PR01490">
    <property type="entry name" value="RTXTOXIND"/>
</dbReference>
<dbReference type="GO" id="GO:0022857">
    <property type="term" value="F:transmembrane transporter activity"/>
    <property type="evidence" value="ECO:0007669"/>
    <property type="project" value="InterPro"/>
</dbReference>
<comment type="similarity">
    <text evidence="2">Belongs to the membrane fusion protein (MFP) (TC 8.A.1) family.</text>
</comment>
<dbReference type="SUPFAM" id="SSF111369">
    <property type="entry name" value="HlyD-like secretion proteins"/>
    <property type="match status" value="2"/>
</dbReference>
<keyword evidence="5" id="KW-0574">Periplasm</keyword>
<evidence type="ECO:0000256" key="6">
    <source>
        <dbReference type="ARBA" id="ARBA00023054"/>
    </source>
</evidence>
<reference evidence="10 12" key="1">
    <citation type="submission" date="2019-03" db="EMBL/GenBank/DDBJ databases">
        <title>Genomic Encyclopedia of Type Strains, Phase IV (KMG-IV): sequencing the most valuable type-strain genomes for metagenomic binning, comparative biology and taxonomic classification.</title>
        <authorList>
            <person name="Goeker M."/>
        </authorList>
    </citation>
    <scope>NUCLEOTIDE SEQUENCE [LARGE SCALE GENOMIC DNA]</scope>
    <source>
        <strain evidence="10 12">DSM 12034</strain>
    </source>
</reference>
<dbReference type="RefSeq" id="WP_132962461.1">
    <property type="nucleotide sequence ID" value="NZ_DAIPFN010000031.1"/>
</dbReference>
<evidence type="ECO:0000256" key="5">
    <source>
        <dbReference type="ARBA" id="ARBA00022764"/>
    </source>
</evidence>
<dbReference type="Gene3D" id="2.40.50.100">
    <property type="match status" value="2"/>
</dbReference>
<sequence>MNTRTKWALGVGAAVAALALAAALGARGTAVRAVAVTRGAITQSVVATGRIEAPARIDVAAEVTATVRAVRVREGDRVRAGQPLVELVDDEARAALAQARAQQAEALQRQHEQASVTAPVSDQALEQARANLINAEREAERVRTLVAQGFYPPQRLDEAERVLANARSALATARVQAEANRAGAVGPALVRTRVEQAHAAVALAQARLERLTLRAPMDAVVLSRTVEPGALAQPGRVLLSLAADGPPRIEAAIDEKNLRLLTPGMAARAVADAYPHQPFDAVLDWVGPAVDAQRGTVAVRLRVPQPPAFVRPDMTVSVELLGGRREGALLLPATAVRDADRDAPWVLAVREGRAVRVPVTLGLRGVGVVEVADGPLREGERVIPQTEKAAEGERVRVLPDAAVRRGLEVPAGALGR</sequence>
<dbReference type="EMBL" id="VJNC01000002">
    <property type="protein sequence ID" value="TSE23683.1"/>
    <property type="molecule type" value="Genomic_DNA"/>
</dbReference>
<proteinExistence type="inferred from homology"/>
<keyword evidence="4 8" id="KW-0732">Signal</keyword>
<feature type="signal peptide" evidence="8">
    <location>
        <begin position="1"/>
        <end position="21"/>
    </location>
</feature>
<accession>A0A4R3LCE6</accession>
<dbReference type="OrthoDB" id="9806939at2"/>
<evidence type="ECO:0000256" key="3">
    <source>
        <dbReference type="ARBA" id="ARBA00010602"/>
    </source>
</evidence>
<feature type="chain" id="PRO_5020429964" evidence="8">
    <location>
        <begin position="22"/>
        <end position="416"/>
    </location>
</feature>
<feature type="domain" description="CusB-like beta-barrel" evidence="9">
    <location>
        <begin position="249"/>
        <end position="321"/>
    </location>
</feature>
<evidence type="ECO:0000256" key="7">
    <source>
        <dbReference type="SAM" id="Coils"/>
    </source>
</evidence>
<evidence type="ECO:0000259" key="9">
    <source>
        <dbReference type="Pfam" id="PF25954"/>
    </source>
</evidence>
<comment type="subcellular location">
    <subcellularLocation>
        <location evidence="1">Periplasm</location>
    </subcellularLocation>
</comment>
<dbReference type="Proteomes" id="UP000295536">
    <property type="component" value="Unassembled WGS sequence"/>
</dbReference>
<keyword evidence="6 7" id="KW-0175">Coiled coil</keyword>
<dbReference type="InterPro" id="IPR050465">
    <property type="entry name" value="UPF0194_transport"/>
</dbReference>
<evidence type="ECO:0000313" key="10">
    <source>
        <dbReference type="EMBL" id="TCS97821.1"/>
    </source>
</evidence>
<gene>
    <name evidence="11" type="primary">macA_1</name>
    <name evidence="10" type="ORF">EDC36_10728</name>
    <name evidence="11" type="ORF">Tigna_00377</name>
</gene>
<dbReference type="Pfam" id="PF25954">
    <property type="entry name" value="Beta-barrel_RND_2"/>
    <property type="match status" value="1"/>
</dbReference>
<evidence type="ECO:0000313" key="12">
    <source>
        <dbReference type="Proteomes" id="UP000295536"/>
    </source>
</evidence>
<organism evidence="10 12">
    <name type="scientific">Tepidimonas ignava</name>
    <dbReference type="NCBI Taxonomy" id="114249"/>
    <lineage>
        <taxon>Bacteria</taxon>
        <taxon>Pseudomonadati</taxon>
        <taxon>Pseudomonadota</taxon>
        <taxon>Betaproteobacteria</taxon>
        <taxon>Burkholderiales</taxon>
        <taxon>Tepidimonas</taxon>
    </lineage>
</organism>
<evidence type="ECO:0000256" key="2">
    <source>
        <dbReference type="ARBA" id="ARBA00009477"/>
    </source>
</evidence>
<dbReference type="Proteomes" id="UP000315577">
    <property type="component" value="Unassembled WGS sequence"/>
</dbReference>
<dbReference type="Gene3D" id="2.40.30.170">
    <property type="match status" value="1"/>
</dbReference>
<dbReference type="GO" id="GO:0042597">
    <property type="term" value="C:periplasmic space"/>
    <property type="evidence" value="ECO:0007669"/>
    <property type="project" value="UniProtKB-SubCell"/>
</dbReference>
<feature type="coiled-coil region" evidence="7">
    <location>
        <begin position="94"/>
        <end position="214"/>
    </location>
</feature>
<dbReference type="AlphaFoldDB" id="A0A4R3LCE6"/>
<comment type="caution">
    <text evidence="10">The sequence shown here is derived from an EMBL/GenBank/DDBJ whole genome shotgun (WGS) entry which is preliminary data.</text>
</comment>
<keyword evidence="13" id="KW-1185">Reference proteome</keyword>
<comment type="similarity">
    <text evidence="3">Belongs to the UPF0194 family.</text>
</comment>
<dbReference type="PANTHER" id="PTHR32347:SF29">
    <property type="entry name" value="UPF0194 MEMBRANE PROTEIN YBHG"/>
    <property type="match status" value="1"/>
</dbReference>
<dbReference type="EMBL" id="SMAH01000007">
    <property type="protein sequence ID" value="TCS97821.1"/>
    <property type="molecule type" value="Genomic_DNA"/>
</dbReference>
<evidence type="ECO:0000256" key="4">
    <source>
        <dbReference type="ARBA" id="ARBA00022729"/>
    </source>
</evidence>
<evidence type="ECO:0000313" key="11">
    <source>
        <dbReference type="EMBL" id="TSE23683.1"/>
    </source>
</evidence>
<dbReference type="Gene3D" id="2.40.420.20">
    <property type="match status" value="1"/>
</dbReference>
<reference evidence="11 13" key="2">
    <citation type="submission" date="2019-07" db="EMBL/GenBank/DDBJ databases">
        <title>Tepidimonas ignava SPS-1037 draft genome.</title>
        <authorList>
            <person name="Da Costa M.S."/>
            <person name="Froufe H.J.C."/>
            <person name="Egas C."/>
            <person name="Albuquerque L."/>
        </authorList>
    </citation>
    <scope>NUCLEOTIDE SEQUENCE [LARGE SCALE GENOMIC DNA]</scope>
    <source>
        <strain evidence="11 13">SPS-1037</strain>
    </source>
</reference>
<dbReference type="NCBIfam" id="TIGR01730">
    <property type="entry name" value="RND_mfp"/>
    <property type="match status" value="1"/>
</dbReference>
<dbReference type="InterPro" id="IPR058792">
    <property type="entry name" value="Beta-barrel_RND_2"/>
</dbReference>
<evidence type="ECO:0000256" key="8">
    <source>
        <dbReference type="SAM" id="SignalP"/>
    </source>
</evidence>
<evidence type="ECO:0000313" key="13">
    <source>
        <dbReference type="Proteomes" id="UP000315577"/>
    </source>
</evidence>